<dbReference type="PANTHER" id="PTHR30050">
    <property type="entry name" value="CHROMOSOMAL REPLICATION INITIATOR PROTEIN DNAA"/>
    <property type="match status" value="1"/>
</dbReference>
<evidence type="ECO:0000313" key="3">
    <source>
        <dbReference type="Proteomes" id="UP000000268"/>
    </source>
</evidence>
<organism evidence="2 3">
    <name type="scientific">Acaryochloris marina (strain MBIC 11017)</name>
    <dbReference type="NCBI Taxonomy" id="329726"/>
    <lineage>
        <taxon>Bacteria</taxon>
        <taxon>Bacillati</taxon>
        <taxon>Cyanobacteriota</taxon>
        <taxon>Cyanophyceae</taxon>
        <taxon>Acaryochloridales</taxon>
        <taxon>Acaryochloridaceae</taxon>
        <taxon>Acaryochloris</taxon>
    </lineage>
</organism>
<gene>
    <name evidence="2" type="ordered locus">AM1_A0215</name>
</gene>
<dbReference type="PANTHER" id="PTHR30050:SF4">
    <property type="entry name" value="ATP-BINDING PROTEIN RV3427C IN INSERTION SEQUENCE-RELATED"/>
    <property type="match status" value="1"/>
</dbReference>
<dbReference type="InterPro" id="IPR002611">
    <property type="entry name" value="IstB_ATP-bd"/>
</dbReference>
<keyword evidence="2" id="KW-0067">ATP-binding</keyword>
<dbReference type="Gene3D" id="3.40.50.300">
    <property type="entry name" value="P-loop containing nucleotide triphosphate hydrolases"/>
    <property type="match status" value="1"/>
</dbReference>
<dbReference type="HOGENOM" id="CLU_062999_7_2_3"/>
<dbReference type="KEGG" id="amr:AM1_A0215"/>
<dbReference type="Pfam" id="PF01695">
    <property type="entry name" value="IstB_IS21"/>
    <property type="match status" value="1"/>
</dbReference>
<dbReference type="GO" id="GO:0006260">
    <property type="term" value="P:DNA replication"/>
    <property type="evidence" value="ECO:0007669"/>
    <property type="project" value="TreeGrafter"/>
</dbReference>
<feature type="domain" description="IstB-like ATP-binding" evidence="1">
    <location>
        <begin position="4"/>
        <end position="156"/>
    </location>
</feature>
<dbReference type="InterPro" id="IPR027417">
    <property type="entry name" value="P-loop_NTPase"/>
</dbReference>
<evidence type="ECO:0000313" key="2">
    <source>
        <dbReference type="EMBL" id="ABW31718.1"/>
    </source>
</evidence>
<reference evidence="2 3" key="1">
    <citation type="journal article" date="2008" name="Proc. Natl. Acad. Sci. U.S.A.">
        <title>Niche adaptation and genome expansion in the chlorophyll d-producing cyanobacterium Acaryochloris marina.</title>
        <authorList>
            <person name="Swingley W.D."/>
            <person name="Chen M."/>
            <person name="Cheung P.C."/>
            <person name="Conrad A.L."/>
            <person name="Dejesa L.C."/>
            <person name="Hao J."/>
            <person name="Honchak B.M."/>
            <person name="Karbach L.E."/>
            <person name="Kurdoglu A."/>
            <person name="Lahiri S."/>
            <person name="Mastrian S.D."/>
            <person name="Miyashita H."/>
            <person name="Page L."/>
            <person name="Ramakrishna P."/>
            <person name="Satoh S."/>
            <person name="Sattley W.M."/>
            <person name="Shimada Y."/>
            <person name="Taylor H.L."/>
            <person name="Tomo T."/>
            <person name="Tsuchiya T."/>
            <person name="Wang Z.T."/>
            <person name="Raymond J."/>
            <person name="Mimuro M."/>
            <person name="Blankenship R.E."/>
            <person name="Touchman J.W."/>
        </authorList>
    </citation>
    <scope>NUCLEOTIDE SEQUENCE [LARGE SCALE GENOMIC DNA]</scope>
    <source>
        <strain evidence="3">MBIC 11017</strain>
        <plasmid evidence="3">Plasmid pREB1</plasmid>
    </source>
</reference>
<accession>A8ZKL8</accession>
<keyword evidence="2" id="KW-0547">Nucleotide-binding</keyword>
<keyword evidence="3" id="KW-1185">Reference proteome</keyword>
<sequence>MFTNAALDDVDFQVKRGLQKAHFLQWAQGQWLTKHLKMIIGPTGVGKTFLSCVLSEHLCRQGVRVRYFKTAELIGQLKMAKVDCSFLKLRKQLAAFELVVLDEWLRDPLSTHDAREILDFLDERYRRASCLFATQSQWHQKIDEPTLDDAILDRIVPDSI</sequence>
<dbReference type="GO" id="GO:0005524">
    <property type="term" value="F:ATP binding"/>
    <property type="evidence" value="ECO:0007669"/>
    <property type="project" value="UniProtKB-KW"/>
</dbReference>
<dbReference type="EMBL" id="CP000838">
    <property type="protein sequence ID" value="ABW31718.1"/>
    <property type="molecule type" value="Genomic_DNA"/>
</dbReference>
<geneLocation type="plasmid" evidence="2 3">
    <name>pREB1</name>
</geneLocation>
<dbReference type="AlphaFoldDB" id="A8ZKL8"/>
<keyword evidence="2" id="KW-0614">Plasmid</keyword>
<protein>
    <submittedName>
        <fullName evidence="2">Transposase-associated ATP-binding protein, putative</fullName>
    </submittedName>
</protein>
<proteinExistence type="predicted"/>
<dbReference type="CDD" id="cd00009">
    <property type="entry name" value="AAA"/>
    <property type="match status" value="1"/>
</dbReference>
<evidence type="ECO:0000259" key="1">
    <source>
        <dbReference type="Pfam" id="PF01695"/>
    </source>
</evidence>
<dbReference type="Proteomes" id="UP000000268">
    <property type="component" value="Plasmid pREB1"/>
</dbReference>
<name>A8ZKL8_ACAM1</name>
<dbReference type="SUPFAM" id="SSF52540">
    <property type="entry name" value="P-loop containing nucleoside triphosphate hydrolases"/>
    <property type="match status" value="1"/>
</dbReference>